<evidence type="ECO:0000256" key="1">
    <source>
        <dbReference type="SAM" id="MobiDB-lite"/>
    </source>
</evidence>
<sequence>MTKPSLPSGVSSRAFPVVAFPAVVESPVMRFRLRAQPQSPKGRRPSPRSQSSNHRMSLVNLRTSSDYQEAVTATEEIESPTLGFIRPSDFKTGSITLSTAIIKQNNTLIYLVTKQAERLSELGGEVERLKRAVEVLGKREVKPVDLEDSIESLTKRLDNLAISGKPSASNKKGQIYVFKDPHKIFKEEYEKQKKK</sequence>
<dbReference type="OrthoDB" id="635251at2759"/>
<protein>
    <submittedName>
        <fullName evidence="2">Uncharacterized protein</fullName>
    </submittedName>
</protein>
<reference evidence="2 3" key="1">
    <citation type="submission" date="2019-05" db="EMBL/GenBank/DDBJ databases">
        <title>Mikania micrantha, genome provides insights into the molecular mechanism of rapid growth.</title>
        <authorList>
            <person name="Liu B."/>
        </authorList>
    </citation>
    <scope>NUCLEOTIDE SEQUENCE [LARGE SCALE GENOMIC DNA]</scope>
    <source>
        <strain evidence="2">NLD-2019</strain>
        <tissue evidence="2">Leaf</tissue>
    </source>
</reference>
<name>A0A5N6NAI4_9ASTR</name>
<accession>A0A5N6NAI4</accession>
<dbReference type="EMBL" id="SZYD01000012">
    <property type="protein sequence ID" value="KAD4584343.1"/>
    <property type="molecule type" value="Genomic_DNA"/>
</dbReference>
<organism evidence="2 3">
    <name type="scientific">Mikania micrantha</name>
    <name type="common">bitter vine</name>
    <dbReference type="NCBI Taxonomy" id="192012"/>
    <lineage>
        <taxon>Eukaryota</taxon>
        <taxon>Viridiplantae</taxon>
        <taxon>Streptophyta</taxon>
        <taxon>Embryophyta</taxon>
        <taxon>Tracheophyta</taxon>
        <taxon>Spermatophyta</taxon>
        <taxon>Magnoliopsida</taxon>
        <taxon>eudicotyledons</taxon>
        <taxon>Gunneridae</taxon>
        <taxon>Pentapetalae</taxon>
        <taxon>asterids</taxon>
        <taxon>campanulids</taxon>
        <taxon>Asterales</taxon>
        <taxon>Asteraceae</taxon>
        <taxon>Asteroideae</taxon>
        <taxon>Heliantheae alliance</taxon>
        <taxon>Eupatorieae</taxon>
        <taxon>Mikania</taxon>
    </lineage>
</organism>
<keyword evidence="3" id="KW-1185">Reference proteome</keyword>
<gene>
    <name evidence="2" type="ORF">E3N88_21944</name>
</gene>
<evidence type="ECO:0000313" key="3">
    <source>
        <dbReference type="Proteomes" id="UP000326396"/>
    </source>
</evidence>
<feature type="compositionally biased region" description="Polar residues" evidence="1">
    <location>
        <begin position="47"/>
        <end position="59"/>
    </location>
</feature>
<feature type="region of interest" description="Disordered" evidence="1">
    <location>
        <begin position="33"/>
        <end position="59"/>
    </location>
</feature>
<dbReference type="AlphaFoldDB" id="A0A5N6NAI4"/>
<proteinExistence type="predicted"/>
<comment type="caution">
    <text evidence="2">The sequence shown here is derived from an EMBL/GenBank/DDBJ whole genome shotgun (WGS) entry which is preliminary data.</text>
</comment>
<dbReference type="Proteomes" id="UP000326396">
    <property type="component" value="Linkage Group LG2"/>
</dbReference>
<evidence type="ECO:0000313" key="2">
    <source>
        <dbReference type="EMBL" id="KAD4584343.1"/>
    </source>
</evidence>